<dbReference type="GO" id="GO:0008270">
    <property type="term" value="F:zinc ion binding"/>
    <property type="evidence" value="ECO:0007669"/>
    <property type="project" value="UniProtKB-UniRule"/>
</dbReference>
<sequence>METPEEIVMDEDQLKAYHEASAILQTTTSFLAPLFSVVPVQEGIPSEEAPRSPSSDVRRRSPFRLESTTGSPARPSWFNDMGNLTRNQPLQDALKQLEGLEKEEACLVERSDLSRKLTQVLTDELYQDTTEALRRLTVLGEAVPRRVCQHPFRKNDIVWVCRTCQADETCVLCHTCFSQSDHAGHDVNFYHAQAGGCCDCGDPDAWDPAGFCPFHGPNAACSSSDPGALPPSLVNRVRGVVPAVVDWLVLTIAENAEKAYARVNSGLPLDTDMEIMDVDDMMVSPRSHIFSPTAASTNRSQRDELSLSANNEVAHSIGQLGSTGRGLFLVLHADDIHVKSQVVEALRHFWGTSMFISDMLLNRMVDALKQYGQLVIWGTSDVCAGLTSAQAHLWMDGDKVACTRVGEIMLERAYRLLRHGMFCSIVTYDELLLEQQAVGILQWLSIVARSCDPLCVEVAECILPNRHLVPLLRSDFKMSSRVTKAWYALLLTLLAVPTFKSHLAAAYCDTYADVTSKYARGMGVLERSGYTLSVQFLNRVTYVIDLVQSRDLLGKLGESLLETMKVATKSQQYNGRLDPNHFVLAHRRYSPCVSDLKCVLNVAGMPRVACCAKTTFLKDWVATLAIAQFMDPQSWRNWNQGHVEDESRGWVGAFNASISLGSLFERLLGWQDDDECPIKDSNSPLSKDLMTFVDLTFYIVVKGIGPWQLKEAESYQATTLSSSIPPHKRCSRSLPFSTIASKRGTPLAMRHLPVSQMTPFSFHLPLHRFAASAMRELCLRKDDSNSGMYNLMQRLRAEVQDDTTDHLFLGLMEFPLLVLSRVAQIRSDLWRRNGPNLTDQVLNYQEPPFCRNMRDNDLLLVQFAVLGRNRCLSRLITRDNSEVGMGFLTNLLLHRLGIFDFVGFFMAPNSDTEKYKQEADSGLYPGEEAVPDAFSKDTPLPWTYSPARDISARMKLLEEYLHFMIVFISELPPVVPKNKAEQTEQAKHRLFREVIHRLASGPKTHSELSEVHHVLSHWDNVLLSEEGKLVNPDDATGAALAAVLSDVADRRVSRGGKPEPDKWELRKTAWAAYDPAFFHISTRHHQVAAESRPKPNLDPSGQYKWEAAPFSPIPANTHQCFTRLRRDATADACVLALAYKVLHLHFRSDSGKELSDLRGREMYEDKEMSETAVARVVHLLTLAAYAWDGADSSNKKWREEGGGSAGSIFFHWQAETAPTVTDWINDYLLEDPSVLLDCDWYKGEESAFVLLQKLAKSGGENGSFIAQDASLRSGAAWICSFASRRSRRAASNLLGKNSSDGLIGKKENAALDIETRKRLAKEKALARMNAQAAKFASMMDVKLGDNEESPDQFMGIDNNASASSPVTPNRPIRAGSFGSSLSSASSMSLTLGDSDGPNVPNFVSLASDVRNIDLATIPQRLLQCRPRCIICNDEEHVEARQFERVNLDENDDGESQRKKSRRRGDNALGFVGYAQASTVLKGGGGPPPGLDLAESAVRGFVGTHVALCGHAVHFECCESYLATVSHREDRAIGKRDEFRCPLCQRLSNCLVPFIDVGVDWIESPTIDPSVGEPKHQQSPMIDYCSQDPMAIDSTSHQGVSRRTCLNDFLECTNWWVSKHNAHYGWDGHSAFVDKMALFPTVSDHPENLFKKPARKLRSLKKKDLYAAWNAMMRTPRYVKRRLRPRSATLRNEENSSIHSSDIAISEESSGETVVWRRFLDQITDIGYKADSRRLGEEQFQRLFGEFRHFVAEKHAYNTLRNVGTNRETRDWPSCMFEEPLSDQKRQEMSREKLLAKLFMTIQSFAYSACCEMHDAKRAYQRSQSVRELRQNVGIESIFARYGISRIDCAGNFVLLPLPTAVKDSGEQPFEGRLGKLRYLALAIMSAAGAVSADLIQLSLGFPTDSAFEAACQKGLPMRAPIVYPLLLGHVMTHVVAAMFATCGRARALGDSIETWQVPVHGESIALSSSLPHSDTKRIDTVVDDCENFIKLGMLARVQQFLFGKLEFPVRGASNIESFLKALDSSLNALVKETPDLEREWMKLCVDIVQISLKDTTTRSSEEVAALPTPQQLKNACHCACDVACSFVAELCTILQLLVPGISVKYSGYRTGEGIEIEATPFSMMDELRNRIGFERMSEMIEGKLVQQMIAFWYESANDFALEAIKANVAATPELAAYLRKTQGFRHLDWPSVCSLDSSESRKAFTAAKGIESVESSNGQPQFTLPSESEELLARLNSPVYDPYRESGPVLVTFSSKKSVPLLGGVSMDATKAFKSPRVVALPTSYTDLYAELGSIMPDCEQTAVCLICGLTLNAGGKGECTRHSYHCGAGAGMFFLLQECSGLIMHKSKAAYIHSPYVDSHGETPQYRGRPLNLDLDRYNHLGEIWFGHGVRQQVVAERGSSRQVILPDFY</sequence>
<dbReference type="OrthoDB" id="26387at2759"/>
<organism evidence="13 14">
    <name type="scientific">Fistulifera solaris</name>
    <name type="common">Oleaginous diatom</name>
    <dbReference type="NCBI Taxonomy" id="1519565"/>
    <lineage>
        <taxon>Eukaryota</taxon>
        <taxon>Sar</taxon>
        <taxon>Stramenopiles</taxon>
        <taxon>Ochrophyta</taxon>
        <taxon>Bacillariophyta</taxon>
        <taxon>Bacillariophyceae</taxon>
        <taxon>Bacillariophycidae</taxon>
        <taxon>Naviculales</taxon>
        <taxon>Naviculaceae</taxon>
        <taxon>Fistulifera</taxon>
    </lineage>
</organism>
<dbReference type="Proteomes" id="UP000198406">
    <property type="component" value="Unassembled WGS sequence"/>
</dbReference>
<evidence type="ECO:0000256" key="2">
    <source>
        <dbReference type="ARBA" id="ARBA00004906"/>
    </source>
</evidence>
<keyword evidence="14" id="KW-1185">Reference proteome</keyword>
<evidence type="ECO:0000313" key="14">
    <source>
        <dbReference type="Proteomes" id="UP000198406"/>
    </source>
</evidence>
<dbReference type="Gene3D" id="2.10.110.30">
    <property type="match status" value="1"/>
</dbReference>
<proteinExistence type="inferred from homology"/>
<keyword evidence="6 10" id="KW-0833">Ubl conjugation pathway</keyword>
<comment type="catalytic activity">
    <reaction evidence="1 10">
        <text>S-ubiquitinyl-[E2 ubiquitin-conjugating enzyme]-L-cysteine + [acceptor protein]-L-lysine = [E2 ubiquitin-conjugating enzyme]-L-cysteine + N(6)-ubiquitinyl-[acceptor protein]-L-lysine.</text>
        <dbReference type="EC" id="2.3.2.27"/>
    </reaction>
</comment>
<dbReference type="InterPro" id="IPR003126">
    <property type="entry name" value="Znf_UBR"/>
</dbReference>
<comment type="caution">
    <text evidence="13">The sequence shown here is derived from an EMBL/GenBank/DDBJ whole genome shotgun (WGS) entry which is preliminary data.</text>
</comment>
<dbReference type="Pfam" id="PF02207">
    <property type="entry name" value="zf-UBR"/>
    <property type="match status" value="1"/>
</dbReference>
<dbReference type="PANTHER" id="PTHR21497">
    <property type="entry name" value="UBIQUITIN LIGASE E3 ALPHA-RELATED"/>
    <property type="match status" value="1"/>
</dbReference>
<dbReference type="PROSITE" id="PS51157">
    <property type="entry name" value="ZF_UBR"/>
    <property type="match status" value="1"/>
</dbReference>
<dbReference type="GO" id="GO:0000151">
    <property type="term" value="C:ubiquitin ligase complex"/>
    <property type="evidence" value="ECO:0007669"/>
    <property type="project" value="TreeGrafter"/>
</dbReference>
<dbReference type="InParanoid" id="A0A1Z5JBN3"/>
<evidence type="ECO:0000256" key="4">
    <source>
        <dbReference type="ARBA" id="ARBA00022723"/>
    </source>
</evidence>
<feature type="zinc finger region" description="UBR-type" evidence="9">
    <location>
        <begin position="146"/>
        <end position="217"/>
    </location>
</feature>
<dbReference type="GO" id="GO:0061630">
    <property type="term" value="F:ubiquitin protein ligase activity"/>
    <property type="evidence" value="ECO:0007669"/>
    <property type="project" value="UniProtKB-UniRule"/>
</dbReference>
<comment type="function">
    <text evidence="10">Ubiquitin ligase protein which is a component of the N-end rule pathway. Recognizes and binds to proteins bearing specific N-terminal residues that are destabilizing according to the N-end rule, leading to their ubiquitination and subsequent degradation.</text>
</comment>
<keyword evidence="3 10" id="KW-0808">Transferase</keyword>
<gene>
    <name evidence="13" type="ORF">FisN_22Lh091</name>
</gene>
<protein>
    <recommendedName>
        <fullName evidence="10">E3 ubiquitin-protein ligase</fullName>
        <ecNumber evidence="10">2.3.2.27</ecNumber>
    </recommendedName>
</protein>
<evidence type="ECO:0000256" key="9">
    <source>
        <dbReference type="PROSITE-ProRule" id="PRU00508"/>
    </source>
</evidence>
<feature type="domain" description="UBR-type" evidence="12">
    <location>
        <begin position="146"/>
        <end position="217"/>
    </location>
</feature>
<evidence type="ECO:0000256" key="3">
    <source>
        <dbReference type="ARBA" id="ARBA00022679"/>
    </source>
</evidence>
<dbReference type="GO" id="GO:0016567">
    <property type="term" value="P:protein ubiquitination"/>
    <property type="evidence" value="ECO:0007669"/>
    <property type="project" value="UniProtKB-UniRule"/>
</dbReference>
<evidence type="ECO:0000259" key="12">
    <source>
        <dbReference type="PROSITE" id="PS51157"/>
    </source>
</evidence>
<accession>A0A1Z5JBN3</accession>
<dbReference type="InterPro" id="IPR039164">
    <property type="entry name" value="UBR1-like"/>
</dbReference>
<comment type="pathway">
    <text evidence="2 10">Protein modification; protein ubiquitination.</text>
</comment>
<dbReference type="GO" id="GO:0005737">
    <property type="term" value="C:cytoplasm"/>
    <property type="evidence" value="ECO:0007669"/>
    <property type="project" value="TreeGrafter"/>
</dbReference>
<feature type="region of interest" description="Disordered" evidence="11">
    <location>
        <begin position="44"/>
        <end position="82"/>
    </location>
</feature>
<name>A0A1Z5JBN3_FISSO</name>
<keyword evidence="5 10" id="KW-0863">Zinc-finger</keyword>
<evidence type="ECO:0000256" key="5">
    <source>
        <dbReference type="ARBA" id="ARBA00022771"/>
    </source>
</evidence>
<dbReference type="FunFam" id="2.10.110.30:FF:000002">
    <property type="entry name" value="Putative e3 ubiquitin-protein ligase ubr3"/>
    <property type="match status" value="1"/>
</dbReference>
<evidence type="ECO:0000256" key="1">
    <source>
        <dbReference type="ARBA" id="ARBA00000900"/>
    </source>
</evidence>
<dbReference type="CDD" id="cd19673">
    <property type="entry name" value="UBR-box_UBR3"/>
    <property type="match status" value="1"/>
</dbReference>
<evidence type="ECO:0000313" key="13">
    <source>
        <dbReference type="EMBL" id="GAX11413.1"/>
    </source>
</evidence>
<evidence type="ECO:0000256" key="11">
    <source>
        <dbReference type="SAM" id="MobiDB-lite"/>
    </source>
</evidence>
<keyword evidence="7 10" id="KW-0862">Zinc</keyword>
<comment type="similarity">
    <text evidence="8 10">Belongs to the E3 ubiquitin-protein ligase UBR1-like family.</text>
</comment>
<dbReference type="GO" id="GO:0071596">
    <property type="term" value="P:ubiquitin-dependent protein catabolic process via the N-end rule pathway"/>
    <property type="evidence" value="ECO:0007669"/>
    <property type="project" value="UniProtKB-UniRule"/>
</dbReference>
<reference evidence="13 14" key="1">
    <citation type="journal article" date="2015" name="Plant Cell">
        <title>Oil accumulation by the oleaginous diatom Fistulifera solaris as revealed by the genome and transcriptome.</title>
        <authorList>
            <person name="Tanaka T."/>
            <person name="Maeda Y."/>
            <person name="Veluchamy A."/>
            <person name="Tanaka M."/>
            <person name="Abida H."/>
            <person name="Marechal E."/>
            <person name="Bowler C."/>
            <person name="Muto M."/>
            <person name="Sunaga Y."/>
            <person name="Tanaka M."/>
            <person name="Yoshino T."/>
            <person name="Taniguchi T."/>
            <person name="Fukuda Y."/>
            <person name="Nemoto M."/>
            <person name="Matsumoto M."/>
            <person name="Wong P.S."/>
            <person name="Aburatani S."/>
            <person name="Fujibuchi W."/>
        </authorList>
    </citation>
    <scope>NUCLEOTIDE SEQUENCE [LARGE SCALE GENOMIC DNA]</scope>
    <source>
        <strain evidence="13 14">JPCC DA0580</strain>
    </source>
</reference>
<dbReference type="UniPathway" id="UPA00143"/>
<dbReference type="SMART" id="SM00396">
    <property type="entry name" value="ZnF_UBR1"/>
    <property type="match status" value="1"/>
</dbReference>
<dbReference type="EC" id="2.3.2.27" evidence="10"/>
<keyword evidence="4 10" id="KW-0479">Metal-binding</keyword>
<dbReference type="EMBL" id="BDSP01000041">
    <property type="protein sequence ID" value="GAX11413.1"/>
    <property type="molecule type" value="Genomic_DNA"/>
</dbReference>
<evidence type="ECO:0000256" key="10">
    <source>
        <dbReference type="RuleBase" id="RU366018"/>
    </source>
</evidence>
<dbReference type="InterPro" id="IPR044046">
    <property type="entry name" value="E3_ligase_UBR-like_C"/>
</dbReference>
<evidence type="ECO:0000256" key="7">
    <source>
        <dbReference type="ARBA" id="ARBA00022833"/>
    </source>
</evidence>
<dbReference type="Pfam" id="PF18995">
    <property type="entry name" value="PRT6_C"/>
    <property type="match status" value="1"/>
</dbReference>
<dbReference type="PANTHER" id="PTHR21497:SF24">
    <property type="entry name" value="E3 UBIQUITIN-PROTEIN LIGASE UBR1"/>
    <property type="match status" value="1"/>
</dbReference>
<evidence type="ECO:0000256" key="8">
    <source>
        <dbReference type="ARBA" id="ARBA00046341"/>
    </source>
</evidence>
<keyword evidence="13" id="KW-0012">Acyltransferase</keyword>
<evidence type="ECO:0000256" key="6">
    <source>
        <dbReference type="ARBA" id="ARBA00022786"/>
    </source>
</evidence>